<protein>
    <submittedName>
        <fullName evidence="1">DUF4269 domain-containing protein</fullName>
    </submittedName>
</protein>
<organism evidence="1 2">
    <name type="scientific">Ancylomarina longa</name>
    <dbReference type="NCBI Taxonomy" id="2487017"/>
    <lineage>
        <taxon>Bacteria</taxon>
        <taxon>Pseudomonadati</taxon>
        <taxon>Bacteroidota</taxon>
        <taxon>Bacteroidia</taxon>
        <taxon>Marinilabiliales</taxon>
        <taxon>Marinifilaceae</taxon>
        <taxon>Ancylomarina</taxon>
    </lineage>
</organism>
<dbReference type="Pfam" id="PF14091">
    <property type="entry name" value="DUF4269"/>
    <property type="match status" value="1"/>
</dbReference>
<proteinExistence type="predicted"/>
<sequence>MNWENITYLNFGSAKQQKAYHCLNELQLFEKLKEYYPILTGSLPIDISIASSDLDISCKYQDADKFENRLLSLFKNESHFTIVQKEKDGYWVVIASFLYQDFEIEIYGSLFPVASQNAYRHMIIESRILRLLGEDFKHQIIQLKKDGLKTEPAFAHLLQISGDPYQSLLAFESLTDAEIMKLWE</sequence>
<evidence type="ECO:0000313" key="2">
    <source>
        <dbReference type="Proteomes" id="UP000282985"/>
    </source>
</evidence>
<dbReference type="AlphaFoldDB" id="A0A434AFN4"/>
<dbReference type="Proteomes" id="UP000282985">
    <property type="component" value="Unassembled WGS sequence"/>
</dbReference>
<accession>A0A434AFN4</accession>
<name>A0A434AFN4_9BACT</name>
<gene>
    <name evidence="1" type="ORF">DLK05_14540</name>
</gene>
<dbReference type="InterPro" id="IPR025365">
    <property type="entry name" value="DUF4269"/>
</dbReference>
<evidence type="ECO:0000313" key="1">
    <source>
        <dbReference type="EMBL" id="RUT73189.1"/>
    </source>
</evidence>
<dbReference type="OrthoDB" id="6402248at2"/>
<dbReference type="EMBL" id="RJJX01000026">
    <property type="protein sequence ID" value="RUT73189.1"/>
    <property type="molecule type" value="Genomic_DNA"/>
</dbReference>
<dbReference type="RefSeq" id="WP_127344694.1">
    <property type="nucleotide sequence ID" value="NZ_RJJX01000026.1"/>
</dbReference>
<comment type="caution">
    <text evidence="1">The sequence shown here is derived from an EMBL/GenBank/DDBJ whole genome shotgun (WGS) entry which is preliminary data.</text>
</comment>
<reference evidence="1 2" key="1">
    <citation type="submission" date="2018-11" db="EMBL/GenBank/DDBJ databases">
        <title>Parancylomarina longa gen. nov., sp. nov., isolated from sediments of southern Okinawa.</title>
        <authorList>
            <person name="Fu T."/>
        </authorList>
    </citation>
    <scope>NUCLEOTIDE SEQUENCE [LARGE SCALE GENOMIC DNA]</scope>
    <source>
        <strain evidence="1 2">T3-2 S1-C</strain>
    </source>
</reference>
<keyword evidence="2" id="KW-1185">Reference proteome</keyword>